<gene>
    <name evidence="2" type="ORF">VDAG_02443</name>
</gene>
<sequence>MFCACRATQPHTAQCETSLPRRLAAPEVQLYKFIPRRRGLSMSSINDEGAGVEHTLEDVLRVIPKSVIDSLSPASGCQWTLSKEGPNKYRISFRAWQVNSWVEVASHDVSTVISIAEIYDKFPVHRARTSQMQQTLPHMQHLAYQQAAPAQDTYDQPNDVDQNEESSDIAASSSDCATQISHSDEGQVFAPSRPNTRQYHGIDCQVLQSSGQPAYSPSNALNTITNVRDENNFLFHSQAAIAANHMLDSPTQNHASESFPQNMDSNDGGHLHRGFDPSPNMALENNLEETIFPVGTWNESMNPSLTDQSEVILGSGQAPNVAFGHETAFQDLGFMQDYMIEENLLSPHQGQPNQFSNHILSNSSQANTGIPSLLEDNTFFFINNHGLAMSVEDHSLLQGTTVSNAMEYTAGVSSQQEIQEQSRKER</sequence>
<feature type="region of interest" description="Disordered" evidence="1">
    <location>
        <begin position="251"/>
        <end position="271"/>
    </location>
</feature>
<dbReference type="OrthoDB" id="4851830at2759"/>
<dbReference type="AlphaFoldDB" id="G2WXW1"/>
<reference evidence="2 3" key="1">
    <citation type="submission" date="2008-03" db="EMBL/GenBank/DDBJ databases">
        <title>The Genome Sequence of Verticillium dahliae VdLs.17.</title>
        <authorList>
            <consortium name="The Broad Institute Genome Sequencing Platform"/>
            <person name="Ma L.-J.J."/>
            <person name="Klosterman S.J."/>
            <person name="Subbarao K."/>
            <person name="Dobinson K."/>
            <person name="Veronese P."/>
            <person name="Kang S."/>
            <person name="Gold S.E."/>
            <person name="Young S."/>
            <person name="Jaffe D."/>
            <person name="Gnerre S."/>
            <person name="Berlin A."/>
            <person name="Heiman D."/>
            <person name="Hepburn T."/>
            <person name="Sykes S."/>
            <person name="Alvarado L."/>
            <person name="Kodira C.D."/>
            <person name="Lander E."/>
            <person name="Galagan J."/>
            <person name="Nusbaum C."/>
            <person name="Birren B."/>
        </authorList>
    </citation>
    <scope>NUCLEOTIDE SEQUENCE [LARGE SCALE GENOMIC DNA]</scope>
    <source>
        <strain evidence="3">VdLs.17 / ATCC MYA-4575 / FGSC 10137</strain>
    </source>
</reference>
<keyword evidence="3" id="KW-1185">Reference proteome</keyword>
<proteinExistence type="predicted"/>
<organism evidence="2 3">
    <name type="scientific">Verticillium dahliae (strain VdLs.17 / ATCC MYA-4575 / FGSC 10137)</name>
    <name type="common">Verticillium wilt</name>
    <dbReference type="NCBI Taxonomy" id="498257"/>
    <lineage>
        <taxon>Eukaryota</taxon>
        <taxon>Fungi</taxon>
        <taxon>Dikarya</taxon>
        <taxon>Ascomycota</taxon>
        <taxon>Pezizomycotina</taxon>
        <taxon>Sordariomycetes</taxon>
        <taxon>Hypocreomycetidae</taxon>
        <taxon>Glomerellales</taxon>
        <taxon>Plectosphaerellaceae</taxon>
        <taxon>Verticillium</taxon>
    </lineage>
</organism>
<dbReference type="RefSeq" id="XP_009651391.1">
    <property type="nucleotide sequence ID" value="XM_009653096.1"/>
</dbReference>
<evidence type="ECO:0000313" key="2">
    <source>
        <dbReference type="EMBL" id="EGY20919.1"/>
    </source>
</evidence>
<dbReference type="Proteomes" id="UP000001611">
    <property type="component" value="Chromosome 3"/>
</dbReference>
<dbReference type="HOGENOM" id="CLU_718041_0_0_1"/>
<dbReference type="KEGG" id="vda:VDAG_02443"/>
<evidence type="ECO:0000313" key="3">
    <source>
        <dbReference type="Proteomes" id="UP000001611"/>
    </source>
</evidence>
<feature type="compositionally biased region" description="Polar residues" evidence="1">
    <location>
        <begin position="251"/>
        <end position="265"/>
    </location>
</feature>
<evidence type="ECO:0000256" key="1">
    <source>
        <dbReference type="SAM" id="MobiDB-lite"/>
    </source>
</evidence>
<dbReference type="GeneID" id="20703906"/>
<protein>
    <submittedName>
        <fullName evidence="2">Uncharacterized protein</fullName>
    </submittedName>
</protein>
<dbReference type="EMBL" id="DS572698">
    <property type="protein sequence ID" value="EGY20919.1"/>
    <property type="molecule type" value="Genomic_DNA"/>
</dbReference>
<dbReference type="InParanoid" id="G2WXW1"/>
<accession>G2WXW1</accession>
<name>G2WXW1_VERDV</name>
<feature type="region of interest" description="Disordered" evidence="1">
    <location>
        <begin position="151"/>
        <end position="195"/>
    </location>
</feature>